<feature type="compositionally biased region" description="Basic and acidic residues" evidence="2">
    <location>
        <begin position="358"/>
        <end position="370"/>
    </location>
</feature>
<dbReference type="AlphaFoldDB" id="G0UQ17"/>
<feature type="region of interest" description="Disordered" evidence="2">
    <location>
        <begin position="357"/>
        <end position="427"/>
    </location>
</feature>
<keyword evidence="1" id="KW-0175">Coiled coil</keyword>
<evidence type="ECO:0000256" key="2">
    <source>
        <dbReference type="SAM" id="MobiDB-lite"/>
    </source>
</evidence>
<proteinExistence type="predicted"/>
<sequence>MECKQRSATAAAESERLRSVVRQLELLLLCREAELTSIREETTAVATRNNICHEALQSALAIVDVRDNRQEVVQVQLWFVSWYCKSFGLAIAAFEDQAAAVSEVMNTWMEAMRSQRDKHQKEAERVDRELALLEEGHKRTRTTDAALQKRRSSLRLLAAALRFFRCRLQGRAAAVRSERVQWEAELSTARKAHEDRRLTRRLLLLQKEAREGLCAEELLTRGMLTNNEDGERREVVCQKQLDMDMLKEQQLQAGESQRRCEGENETVNDCYGQETPAKPAARRRRAAVHTDKRQLGVQSKLTSQVQKAFPNCSKAISPHDNNTQQSSWKRVRDTSPDVTTSSQPFLITRTLVNPFDSLNHRREASGDRNESPLPRQAMTNMPLNDKDNGKKRHQLRNGLHVPTGRLSQINDSPLPRLPNGKNAPVHRDLAPKNVNVVTKATSAVNLGSDPPEVSSQHRARPSLLIEKDTWSSGKSEDIFADIFPF</sequence>
<protein>
    <submittedName>
        <fullName evidence="3">Uncharacterized protein TCIL3000_7_2920</fullName>
    </submittedName>
</protein>
<organism evidence="3">
    <name type="scientific">Trypanosoma congolense (strain IL3000)</name>
    <dbReference type="NCBI Taxonomy" id="1068625"/>
    <lineage>
        <taxon>Eukaryota</taxon>
        <taxon>Discoba</taxon>
        <taxon>Euglenozoa</taxon>
        <taxon>Kinetoplastea</taxon>
        <taxon>Metakinetoplastina</taxon>
        <taxon>Trypanosomatida</taxon>
        <taxon>Trypanosomatidae</taxon>
        <taxon>Trypanosoma</taxon>
        <taxon>Nannomonas</taxon>
    </lineage>
</organism>
<accession>G0UQ17</accession>
<feature type="compositionally biased region" description="Polar residues" evidence="2">
    <location>
        <begin position="319"/>
        <end position="328"/>
    </location>
</feature>
<dbReference type="VEuPathDB" id="TriTrypDB:TcIL3000_7_2920"/>
<feature type="coiled-coil region" evidence="1">
    <location>
        <begin position="109"/>
        <end position="136"/>
    </location>
</feature>
<dbReference type="EMBL" id="HE575320">
    <property type="protein sequence ID" value="CCC91478.1"/>
    <property type="molecule type" value="Genomic_DNA"/>
</dbReference>
<evidence type="ECO:0000313" key="3">
    <source>
        <dbReference type="EMBL" id="CCC91478.1"/>
    </source>
</evidence>
<name>G0UQ17_TRYCI</name>
<feature type="region of interest" description="Disordered" evidence="2">
    <location>
        <begin position="312"/>
        <end position="344"/>
    </location>
</feature>
<reference evidence="3" key="1">
    <citation type="journal article" date="2012" name="Proc. Natl. Acad. Sci. U.S.A.">
        <title>Antigenic diversity is generated by distinct evolutionary mechanisms in African trypanosome species.</title>
        <authorList>
            <person name="Jackson A.P."/>
            <person name="Berry A."/>
            <person name="Aslett M."/>
            <person name="Allison H.C."/>
            <person name="Burton P."/>
            <person name="Vavrova-Anderson J."/>
            <person name="Brown R."/>
            <person name="Browne H."/>
            <person name="Corton N."/>
            <person name="Hauser H."/>
            <person name="Gamble J."/>
            <person name="Gilderthorp R."/>
            <person name="Marcello L."/>
            <person name="McQuillan J."/>
            <person name="Otto T.D."/>
            <person name="Quail M.A."/>
            <person name="Sanders M.J."/>
            <person name="van Tonder A."/>
            <person name="Ginger M.L."/>
            <person name="Field M.C."/>
            <person name="Barry J.D."/>
            <person name="Hertz-Fowler C."/>
            <person name="Berriman M."/>
        </authorList>
    </citation>
    <scope>NUCLEOTIDE SEQUENCE</scope>
    <source>
        <strain evidence="3">IL3000</strain>
    </source>
</reference>
<gene>
    <name evidence="3" type="ORF">TCIL3000_7_2920</name>
</gene>
<evidence type="ECO:0000256" key="1">
    <source>
        <dbReference type="SAM" id="Coils"/>
    </source>
</evidence>